<dbReference type="PANTHER" id="PTHR48081">
    <property type="entry name" value="AB HYDROLASE SUPERFAMILY PROTEIN C4A8.06C"/>
    <property type="match status" value="1"/>
</dbReference>
<gene>
    <name evidence="3" type="ORF">B4N89_33500</name>
</gene>
<comment type="caution">
    <text evidence="3">The sequence shown here is derived from an EMBL/GenBank/DDBJ whole genome shotgun (WGS) entry which is preliminary data.</text>
</comment>
<evidence type="ECO:0000256" key="1">
    <source>
        <dbReference type="ARBA" id="ARBA00022801"/>
    </source>
</evidence>
<reference evidence="3 4" key="1">
    <citation type="submission" date="2017-03" db="EMBL/GenBank/DDBJ databases">
        <title>Draft genome sequence of Streptomyces scabrisporus NF3, endophyte isolated from Amphipterygium adstringens.</title>
        <authorList>
            <person name="Vazquez M."/>
            <person name="Ceapa C.D."/>
            <person name="Rodriguez Luna D."/>
            <person name="Sanchez Esquivel S."/>
        </authorList>
    </citation>
    <scope>NUCLEOTIDE SEQUENCE [LARGE SCALE GENOMIC DNA]</scope>
    <source>
        <strain evidence="3 4">NF3</strain>
    </source>
</reference>
<dbReference type="Proteomes" id="UP000190037">
    <property type="component" value="Unassembled WGS sequence"/>
</dbReference>
<feature type="domain" description="Alpha/beta hydrolase fold-3" evidence="2">
    <location>
        <begin position="81"/>
        <end position="286"/>
    </location>
</feature>
<dbReference type="OrthoDB" id="3206739at2"/>
<dbReference type="EMBL" id="MWQN01000002">
    <property type="protein sequence ID" value="OPC79022.1"/>
    <property type="molecule type" value="Genomic_DNA"/>
</dbReference>
<dbReference type="STRING" id="159449.B4N89_33500"/>
<dbReference type="SUPFAM" id="SSF53474">
    <property type="entry name" value="alpha/beta-Hydrolases"/>
    <property type="match status" value="1"/>
</dbReference>
<accession>A0A1T3NQQ0</accession>
<evidence type="ECO:0000313" key="4">
    <source>
        <dbReference type="Proteomes" id="UP000190037"/>
    </source>
</evidence>
<evidence type="ECO:0000313" key="3">
    <source>
        <dbReference type="EMBL" id="OPC79022.1"/>
    </source>
</evidence>
<dbReference type="InterPro" id="IPR029058">
    <property type="entry name" value="AB_hydrolase_fold"/>
</dbReference>
<dbReference type="InterPro" id="IPR050300">
    <property type="entry name" value="GDXG_lipolytic_enzyme"/>
</dbReference>
<evidence type="ECO:0000259" key="2">
    <source>
        <dbReference type="Pfam" id="PF07859"/>
    </source>
</evidence>
<keyword evidence="1" id="KW-0378">Hydrolase</keyword>
<dbReference type="PANTHER" id="PTHR48081:SF8">
    <property type="entry name" value="ALPHA_BETA HYDROLASE FOLD-3 DOMAIN-CONTAINING PROTEIN-RELATED"/>
    <property type="match status" value="1"/>
</dbReference>
<keyword evidence="4" id="KW-1185">Reference proteome</keyword>
<organism evidence="3 4">
    <name type="scientific">Embleya scabrispora</name>
    <dbReference type="NCBI Taxonomy" id="159449"/>
    <lineage>
        <taxon>Bacteria</taxon>
        <taxon>Bacillati</taxon>
        <taxon>Actinomycetota</taxon>
        <taxon>Actinomycetes</taxon>
        <taxon>Kitasatosporales</taxon>
        <taxon>Streptomycetaceae</taxon>
        <taxon>Embleya</taxon>
    </lineage>
</organism>
<dbReference type="Gene3D" id="3.40.50.1820">
    <property type="entry name" value="alpha/beta hydrolase"/>
    <property type="match status" value="1"/>
</dbReference>
<dbReference type="RefSeq" id="WP_078980223.1">
    <property type="nucleotide sequence ID" value="NZ_MWQN01000002.1"/>
</dbReference>
<proteinExistence type="predicted"/>
<dbReference type="InterPro" id="IPR013094">
    <property type="entry name" value="AB_hydrolase_3"/>
</dbReference>
<dbReference type="AlphaFoldDB" id="A0A1T3NQQ0"/>
<protein>
    <recommendedName>
        <fullName evidence="2">Alpha/beta hydrolase fold-3 domain-containing protein</fullName>
    </recommendedName>
</protein>
<name>A0A1T3NQQ0_9ACTN</name>
<dbReference type="Pfam" id="PF07859">
    <property type="entry name" value="Abhydrolase_3"/>
    <property type="match status" value="1"/>
</dbReference>
<sequence length="317" mass="33666">MPLDPPIQRIIDLLADHRSADPPPGTLAERRRLANATMRLAFTGRPDDVTATDHRIPVAGGEITVRILRPAGLPAAAPAFYFIHGGGWFQGDLDTAEVELGPITAQVACAVALVDYRLAPEHPYPTPLEDCVAGYAWLHAHHAELGLDPSRIAVGGCSAGGNLAALLCLVARDRQLPMPVAQLLDVPGVDLTRMEPSAGPEAIADLGGLTPEACNEFFDLYLPEGVDPRDPRVSPLFEPDLSGLPPAVITIAEHDPLRDQGERYLTRLHQAGVPAAAFRVLAHLHGGWVIPGTVTHALVGDLRAASVRRALDGTLAP</sequence>
<dbReference type="GO" id="GO:0016787">
    <property type="term" value="F:hydrolase activity"/>
    <property type="evidence" value="ECO:0007669"/>
    <property type="project" value="UniProtKB-KW"/>
</dbReference>